<dbReference type="InterPro" id="IPR000219">
    <property type="entry name" value="DH_dom"/>
</dbReference>
<dbReference type="PANTHER" id="PTHR12877">
    <property type="entry name" value="RHO GUANINE NUCLEOTIDE EXCHANGE FACTOR"/>
    <property type="match status" value="1"/>
</dbReference>
<name>A0ABQ7QVM6_PLUXY</name>
<feature type="compositionally biased region" description="Polar residues" evidence="3">
    <location>
        <begin position="1313"/>
        <end position="1338"/>
    </location>
</feature>
<protein>
    <recommendedName>
        <fullName evidence="4">DH domain-containing protein</fullName>
    </recommendedName>
</protein>
<evidence type="ECO:0000256" key="1">
    <source>
        <dbReference type="ARBA" id="ARBA00022658"/>
    </source>
</evidence>
<feature type="region of interest" description="Disordered" evidence="3">
    <location>
        <begin position="432"/>
        <end position="522"/>
    </location>
</feature>
<feature type="region of interest" description="Disordered" evidence="3">
    <location>
        <begin position="315"/>
        <end position="350"/>
    </location>
</feature>
<dbReference type="SUPFAM" id="SSF101898">
    <property type="entry name" value="NHL repeat"/>
    <property type="match status" value="1"/>
</dbReference>
<dbReference type="SUPFAM" id="SSF50729">
    <property type="entry name" value="PH domain-like"/>
    <property type="match status" value="1"/>
</dbReference>
<organism evidence="5 6">
    <name type="scientific">Plutella xylostella</name>
    <name type="common">Diamondback moth</name>
    <name type="synonym">Plutella maculipennis</name>
    <dbReference type="NCBI Taxonomy" id="51655"/>
    <lineage>
        <taxon>Eukaryota</taxon>
        <taxon>Metazoa</taxon>
        <taxon>Ecdysozoa</taxon>
        <taxon>Arthropoda</taxon>
        <taxon>Hexapoda</taxon>
        <taxon>Insecta</taxon>
        <taxon>Pterygota</taxon>
        <taxon>Neoptera</taxon>
        <taxon>Endopterygota</taxon>
        <taxon>Lepidoptera</taxon>
        <taxon>Glossata</taxon>
        <taxon>Ditrysia</taxon>
        <taxon>Yponomeutoidea</taxon>
        <taxon>Plutellidae</taxon>
        <taxon>Plutella</taxon>
    </lineage>
</organism>
<feature type="region of interest" description="Disordered" evidence="3">
    <location>
        <begin position="1578"/>
        <end position="1647"/>
    </location>
</feature>
<dbReference type="Pfam" id="PF00621">
    <property type="entry name" value="RhoGEF"/>
    <property type="match status" value="1"/>
</dbReference>
<feature type="compositionally biased region" description="Pro residues" evidence="3">
    <location>
        <begin position="104"/>
        <end position="125"/>
    </location>
</feature>
<dbReference type="EMBL" id="JAHIBW010000007">
    <property type="protein sequence ID" value="KAG7309073.1"/>
    <property type="molecule type" value="Genomic_DNA"/>
</dbReference>
<dbReference type="InterPro" id="IPR015943">
    <property type="entry name" value="WD40/YVTN_repeat-like_dom_sf"/>
</dbReference>
<dbReference type="InterPro" id="IPR035899">
    <property type="entry name" value="DBL_dom_sf"/>
</dbReference>
<feature type="coiled-coil region" evidence="2">
    <location>
        <begin position="870"/>
        <end position="914"/>
    </location>
</feature>
<gene>
    <name evidence="5" type="ORF">JYU34_004962</name>
</gene>
<dbReference type="PANTHER" id="PTHR12877:SF15">
    <property type="entry name" value="RHO GUANINE NUCLEOTIDE EXCHANGE FACTOR 17"/>
    <property type="match status" value="1"/>
</dbReference>
<evidence type="ECO:0000259" key="4">
    <source>
        <dbReference type="PROSITE" id="PS50010"/>
    </source>
</evidence>
<feature type="region of interest" description="Disordered" evidence="3">
    <location>
        <begin position="1192"/>
        <end position="1338"/>
    </location>
</feature>
<feature type="region of interest" description="Disordered" evidence="3">
    <location>
        <begin position="390"/>
        <end position="417"/>
    </location>
</feature>
<comment type="caution">
    <text evidence="5">The sequence shown here is derived from an EMBL/GenBank/DDBJ whole genome shotgun (WGS) entry which is preliminary data.</text>
</comment>
<feature type="region of interest" description="Disordered" evidence="3">
    <location>
        <begin position="101"/>
        <end position="142"/>
    </location>
</feature>
<keyword evidence="2" id="KW-0175">Coiled coil</keyword>
<dbReference type="CDD" id="cd00160">
    <property type="entry name" value="RhoGEF"/>
    <property type="match status" value="1"/>
</dbReference>
<dbReference type="Pfam" id="PF19056">
    <property type="entry name" value="WD40_2"/>
    <property type="match status" value="1"/>
</dbReference>
<feature type="compositionally biased region" description="Low complexity" evidence="3">
    <location>
        <begin position="226"/>
        <end position="252"/>
    </location>
</feature>
<feature type="compositionally biased region" description="Polar residues" evidence="3">
    <location>
        <begin position="1610"/>
        <end position="1619"/>
    </location>
</feature>
<feature type="compositionally biased region" description="Basic residues" evidence="3">
    <location>
        <begin position="442"/>
        <end position="455"/>
    </location>
</feature>
<feature type="compositionally biased region" description="Polar residues" evidence="3">
    <location>
        <begin position="1259"/>
        <end position="1305"/>
    </location>
</feature>
<accession>A0ABQ7QVM6</accession>
<keyword evidence="1" id="KW-0344">Guanine-nucleotide releasing factor</keyword>
<dbReference type="Pfam" id="PF19057">
    <property type="entry name" value="PH_19"/>
    <property type="match status" value="1"/>
</dbReference>
<dbReference type="SUPFAM" id="SSF48065">
    <property type="entry name" value="DBL homology domain (DH-domain)"/>
    <property type="match status" value="1"/>
</dbReference>
<evidence type="ECO:0000256" key="3">
    <source>
        <dbReference type="SAM" id="MobiDB-lite"/>
    </source>
</evidence>
<dbReference type="Gene3D" id="1.20.900.10">
    <property type="entry name" value="Dbl homology (DH) domain"/>
    <property type="match status" value="1"/>
</dbReference>
<feature type="compositionally biased region" description="Low complexity" evidence="3">
    <location>
        <begin position="1192"/>
        <end position="1205"/>
    </location>
</feature>
<dbReference type="PROSITE" id="PS50010">
    <property type="entry name" value="DH_2"/>
    <property type="match status" value="1"/>
</dbReference>
<feature type="compositionally biased region" description="Low complexity" evidence="3">
    <location>
        <begin position="580"/>
        <end position="590"/>
    </location>
</feature>
<feature type="domain" description="DH" evidence="4">
    <location>
        <begin position="699"/>
        <end position="887"/>
    </location>
</feature>
<dbReference type="InterPro" id="IPR039919">
    <property type="entry name" value="ARHGEF10/ARHGEF17"/>
</dbReference>
<dbReference type="SMART" id="SM00325">
    <property type="entry name" value="RhoGEF"/>
    <property type="match status" value="1"/>
</dbReference>
<feature type="compositionally biased region" description="Polar residues" evidence="3">
    <location>
        <begin position="320"/>
        <end position="333"/>
    </location>
</feature>
<feature type="compositionally biased region" description="Basic and acidic residues" evidence="3">
    <location>
        <begin position="1213"/>
        <end position="1223"/>
    </location>
</feature>
<dbReference type="Gene3D" id="2.30.29.30">
    <property type="entry name" value="Pleckstrin-homology domain (PH domain)/Phosphotyrosine-binding domain (PTB)"/>
    <property type="match status" value="1"/>
</dbReference>
<reference evidence="5 6" key="1">
    <citation type="submission" date="2021-06" db="EMBL/GenBank/DDBJ databases">
        <title>A haploid diamondback moth (Plutella xylostella L.) genome assembly resolves 31 chromosomes and identifies a diamide resistance mutation.</title>
        <authorList>
            <person name="Ward C.M."/>
            <person name="Perry K.D."/>
            <person name="Baker G."/>
            <person name="Powis K."/>
            <person name="Heckel D.G."/>
            <person name="Baxter S.W."/>
        </authorList>
    </citation>
    <scope>NUCLEOTIDE SEQUENCE [LARGE SCALE GENOMIC DNA]</scope>
    <source>
        <strain evidence="5 6">LV</strain>
        <tissue evidence="5">Single pupa</tissue>
    </source>
</reference>
<feature type="region of interest" description="Disordered" evidence="3">
    <location>
        <begin position="535"/>
        <end position="660"/>
    </location>
</feature>
<dbReference type="Gene3D" id="2.130.10.10">
    <property type="entry name" value="YVTN repeat-like/Quinoprotein amine dehydrogenase"/>
    <property type="match status" value="1"/>
</dbReference>
<evidence type="ECO:0000313" key="6">
    <source>
        <dbReference type="Proteomes" id="UP000823941"/>
    </source>
</evidence>
<proteinExistence type="predicted"/>
<evidence type="ECO:0000256" key="2">
    <source>
        <dbReference type="SAM" id="Coils"/>
    </source>
</evidence>
<evidence type="ECO:0000313" key="5">
    <source>
        <dbReference type="EMBL" id="KAG7309073.1"/>
    </source>
</evidence>
<sequence length="1655" mass="181275">MASDARPRSPLDGSRRRREFNRSPYVTLGAVRYAVVRAPPPRACPCRCCSEEAVAACLGRAKPDRRTLERLQRRLGRGARDERPSRHQRLQALTERLLPRAATAPPPEPPPPPHSAPVLPPVPPPRTRHRHSPPRGVSVDRASLSDFDADNITLFRVEPRSIVGSYAQKTIPYRSASFSQGDFAADKYVARATARQQSIFDFGKRPTVRVVEEEPTASCASRTDAESASLATEETATEGGSVASVDSAVGSDEGLIAHASPAPRSLPPDGPHKQLGARSLTHPLPRRVPPVVDKAPAGASSLPVLMAPRVLHELREESDGSQADSAQAHSEGTSPLEPAQPFAFPPLPAPPENACANADCDCASFPVARDASESSIPVPVYECIVKQWSQELTPEEPSRSDAASDGSLDRDKEDETITSEQVASLLAAVQNPCTPVPIGSRERRRPLDKTKRRKGIYITIASDDGGEEDPPSSVNGKRDSSETSLQDMRLSSEARTSSLLGDKSDDSCANGPPSPCEAQISLLWPRSEDLKMRRMRLSQQSSDERDEDSYRARRKFGVTSRGDSPSECESENSYSRDRTASPSPFSPSDASDVEARRQQLRKFGKTLEAPSSRSVDVSRRSFSDATVPGRKVSAGSGTSVGTRPRGPTHVRATSSPSKLAGVRPGADLLAELLRGSSEALSNSSAFDNVVLTLHQHNDTRTHVVVELYETEKSYVEALEILVKKYLQPLKSPENAALLDAFTVDEIFYQVPSILNVHQVFLEQLRRRLEQWDLQQKVGDVFLDVFTKPTVMDTYMSFINNLKKAKETIKLAASSRPAFARFLDAMARDHKGKLSLDNLLIKPVQKFPSYKLLIQRLIKHTDQTHPDHKLLLEAQKEIHELLELINCTERESLELEMQQQTLRELEQMIEGLSNLVTPDRMFLRQETVTMPSAQGAIKDRALFLFSDLLLITSVKRRTGTIKKPIPSYQYQTSIASQMEGNKYKLLMRISLADLEIVKAKDENLRKIMLEVETLIEDVNTLTRISENVAALHTQHASLEEMVRDMLHNLNKQLSERQNSDTQLCYMELSLNTSNGPENLTVIFPKTEKRNNWEELINETKQKLCLYSQDRPPPEFLSPVPIRKTRAGLQFTCAAPTIPPKGQAPDVWVCNSDGYVGQVCVLTLSPKPQVTSCNGVCNARILCVACVPPSHPTVHVPSTSSLNSSSSGKPGISVRDPDDSCKNIRLDSSSSSDEDDDGSSTSENIDALSLSDTRSHDSASLRLQNNLASSGNHRQTSLTPNHSKSMSSPYTGQSITVHPVMKSSSNPAVDKQAMGINSGTLSSPASRQSSEDSSTANQPTMWLGTEDGCIHVYNCLDNIRIKKNKVKMQHNSGVHSIVFVEGKVFVALGNGDLVVYCRDIDGSWAEKTTIPVGTGSAPVSGMLLSGGKLWCATHASIKIINPHSLKVDETFQISTESKPISHMAVANGAIWLSLHNAAQLRCYHAASREQLAEINITPYVTKMLHGCDDIIRQHKAACLRVTALLAHRDTLWVGTSAGVLLTAPLHNSPNSSAANFTTPPLSGVTYGHTGHVRFLTIVENPAATKPTKPTQSSLKTKALSRRSANAEKLQKQAETPQSTKETLIISGGDGYEDFRNSSSTEDAGREDSTNHLLLWKV</sequence>
<keyword evidence="6" id="KW-1185">Reference proteome</keyword>
<dbReference type="Proteomes" id="UP000823941">
    <property type="component" value="Chromosome 7"/>
</dbReference>
<feature type="region of interest" description="Disordered" evidence="3">
    <location>
        <begin position="213"/>
        <end position="299"/>
    </location>
</feature>
<feature type="region of interest" description="Disordered" evidence="3">
    <location>
        <begin position="1"/>
        <end position="23"/>
    </location>
</feature>
<dbReference type="InterPro" id="IPR011993">
    <property type="entry name" value="PH-like_dom_sf"/>
</dbReference>